<proteinExistence type="inferred from homology"/>
<evidence type="ECO:0000256" key="1">
    <source>
        <dbReference type="ARBA" id="ARBA00005474"/>
    </source>
</evidence>
<reference evidence="4 5" key="1">
    <citation type="journal article" date="2019" name="G3 (Bethesda)">
        <title>Sequencing of a Wild Apple (Malus baccata) Genome Unravels the Differences Between Cultivated and Wild Apple Species Regarding Disease Resistance and Cold Tolerance.</title>
        <authorList>
            <person name="Chen X."/>
        </authorList>
    </citation>
    <scope>NUCLEOTIDE SEQUENCE [LARGE SCALE GENOMIC DNA]</scope>
    <source>
        <strain evidence="5">cv. Shandingzi</strain>
        <tissue evidence="4">Leaves</tissue>
    </source>
</reference>
<accession>A0A540LMM0</accession>
<comment type="caution">
    <text evidence="4">The sequence shown here is derived from an EMBL/GenBank/DDBJ whole genome shotgun (WGS) entry which is preliminary data.</text>
</comment>
<keyword evidence="5" id="KW-1185">Reference proteome</keyword>
<dbReference type="Proteomes" id="UP000315295">
    <property type="component" value="Unassembled WGS sequence"/>
</dbReference>
<dbReference type="PANTHER" id="PTHR31301:SF21">
    <property type="entry name" value="LOB DOMAIN-CONTAINING PROTEIN 27-RELATED"/>
    <property type="match status" value="1"/>
</dbReference>
<evidence type="ECO:0000313" key="4">
    <source>
        <dbReference type="EMBL" id="TQD87734.1"/>
    </source>
</evidence>
<evidence type="ECO:0000313" key="5">
    <source>
        <dbReference type="Proteomes" id="UP000315295"/>
    </source>
</evidence>
<dbReference type="STRING" id="106549.A0A540LMM0"/>
<keyword evidence="2" id="KW-1133">Transmembrane helix</keyword>
<dbReference type="EMBL" id="VIEB01000527">
    <property type="protein sequence ID" value="TQD87734.1"/>
    <property type="molecule type" value="Genomic_DNA"/>
</dbReference>
<dbReference type="Pfam" id="PF03195">
    <property type="entry name" value="LOB"/>
    <property type="match status" value="1"/>
</dbReference>
<feature type="transmembrane region" description="Helical" evidence="2">
    <location>
        <begin position="12"/>
        <end position="37"/>
    </location>
</feature>
<name>A0A540LMM0_MALBA</name>
<organism evidence="4 5">
    <name type="scientific">Malus baccata</name>
    <name type="common">Siberian crab apple</name>
    <name type="synonym">Pyrus baccata</name>
    <dbReference type="NCBI Taxonomy" id="106549"/>
    <lineage>
        <taxon>Eukaryota</taxon>
        <taxon>Viridiplantae</taxon>
        <taxon>Streptophyta</taxon>
        <taxon>Embryophyta</taxon>
        <taxon>Tracheophyta</taxon>
        <taxon>Spermatophyta</taxon>
        <taxon>Magnoliopsida</taxon>
        <taxon>eudicotyledons</taxon>
        <taxon>Gunneridae</taxon>
        <taxon>Pentapetalae</taxon>
        <taxon>rosids</taxon>
        <taxon>fabids</taxon>
        <taxon>Rosales</taxon>
        <taxon>Rosaceae</taxon>
        <taxon>Amygdaloideae</taxon>
        <taxon>Maleae</taxon>
        <taxon>Malus</taxon>
    </lineage>
</organism>
<feature type="domain" description="LOB" evidence="3">
    <location>
        <begin position="50"/>
        <end position="152"/>
    </location>
</feature>
<dbReference type="PANTHER" id="PTHR31301">
    <property type="entry name" value="LOB DOMAIN-CONTAINING PROTEIN 4-RELATED"/>
    <property type="match status" value="1"/>
</dbReference>
<dbReference type="PROSITE" id="PS50891">
    <property type="entry name" value="LOB"/>
    <property type="match status" value="1"/>
</dbReference>
<keyword evidence="2" id="KW-0472">Membrane</keyword>
<protein>
    <recommendedName>
        <fullName evidence="3">LOB domain-containing protein</fullName>
    </recommendedName>
</protein>
<evidence type="ECO:0000259" key="3">
    <source>
        <dbReference type="PROSITE" id="PS50891"/>
    </source>
</evidence>
<evidence type="ECO:0000256" key="2">
    <source>
        <dbReference type="SAM" id="Phobius"/>
    </source>
</evidence>
<dbReference type="InterPro" id="IPR004883">
    <property type="entry name" value="LOB"/>
</dbReference>
<keyword evidence="2" id="KW-0812">Transmembrane</keyword>
<comment type="similarity">
    <text evidence="1">Belongs to the LOB domain-containing protein family.</text>
</comment>
<dbReference type="AlphaFoldDB" id="A0A540LMM0"/>
<sequence length="237" mass="26450">MKPAPYSITSAAAVPFTLYLCIVLIPASVFGGTFFGFPTMPAKGGGSAGQACAACKHQRKKCAQDCPLAPHFPASKPQTFRNAHRLYGVSNIKTILKQIHDPQQKTDAVQSIVYESDMRAKFPVTGCLGIINQLNFQLQEEMKELYHVRTHLAAVCKDQLLRDHANRRIEDNLHFQDDDPDYRNLVNPAALRPVQVQQPYNFVPPAQAFSICAEQETDAPAAPNYQCYHDLDSNDRY</sequence>
<gene>
    <name evidence="4" type="ORF">C1H46_026738</name>
</gene>